<gene>
    <name evidence="3" type="ORF">CR513_52973</name>
</gene>
<protein>
    <recommendedName>
        <fullName evidence="2">Retrotransposon gag domain-containing protein</fullName>
    </recommendedName>
</protein>
<sequence length="774" mass="87924">LCFDGRKRIKPEKNESAIRPYGGRPYLGQVWERGNDIIPSSPERPSKLDGQSNIGAHRGAGKTNPTTTRNQDDDDDMPITKNQASSTNEGEEDMLQRLMRTVVQLQARSEEHSRLSVEAETRHRLAEERHAEAMKMAKQREEELRRQIASLRMRNEQEPEGRGEHVAQPLWKQPFCEEIDEARIPPHFREILVDPFDGTQDPHAHLQAFQTQMYISGGDDKLSCKLFPRTLRGVALQWIMNLPPRSIYTFNDLASMFLSQFAANKPKRLEVADLFDIRQAGGESLKNYMARFNDATVRVNDPDQKFFVKAFQKGLRVGPFSDALALQKPTSMEEIRLRAEKHIEMEENRFEKREAEHVNRDGQPKPLNKQRPLLIGGRDPPRRHEVETRLEAQAKFTPLKEKKAHILREICHTRLLSFPQAAGGKQLGKNRREWCDFHRAVGHSTEECWTLGAQIEGLVQQGRLGHYVVREGEGKSGRRGESSRGGYGVEKKSRGNNDWSRSPRPMSYRGTISTISGGEEQIDDQNYQRDGKNYQSYQILTGANLTPLGGRRRGRTISFEEEDRRYEQVGDEPMIISVAVEGFKVERVLIDQGSLANILYGSTYKKLGLSDLKEMMGCLYGFSGERVLIKGTVEIETTFGEGSNARRIPVVYTVIEAEASYNIIMGRPALNRLKAVVSTYHLCMKYPTAGGVGAIWADASVAKRCYQDSLRVGQRRSTVNTLSLELDPRCHEERERPLPVEKLKEVQVGPLENQRTKVGTTMTKEQEAELVQCL</sequence>
<dbReference type="Proteomes" id="UP000257109">
    <property type="component" value="Unassembled WGS sequence"/>
</dbReference>
<feature type="region of interest" description="Disordered" evidence="1">
    <location>
        <begin position="1"/>
        <end position="92"/>
    </location>
</feature>
<feature type="region of interest" description="Disordered" evidence="1">
    <location>
        <begin position="354"/>
        <end position="381"/>
    </location>
</feature>
<feature type="region of interest" description="Disordered" evidence="1">
    <location>
        <begin position="470"/>
        <end position="509"/>
    </location>
</feature>
<evidence type="ECO:0000313" key="4">
    <source>
        <dbReference type="Proteomes" id="UP000257109"/>
    </source>
</evidence>
<dbReference type="Gene3D" id="2.40.70.10">
    <property type="entry name" value="Acid Proteases"/>
    <property type="match status" value="1"/>
</dbReference>
<reference evidence="3" key="1">
    <citation type="submission" date="2018-05" db="EMBL/GenBank/DDBJ databases">
        <title>Draft genome of Mucuna pruriens seed.</title>
        <authorList>
            <person name="Nnadi N.E."/>
            <person name="Vos R."/>
            <person name="Hasami M.H."/>
            <person name="Devisetty U.K."/>
            <person name="Aguiy J.C."/>
        </authorList>
    </citation>
    <scope>NUCLEOTIDE SEQUENCE [LARGE SCALE GENOMIC DNA]</scope>
    <source>
        <strain evidence="3">JCA_2017</strain>
    </source>
</reference>
<feature type="compositionally biased region" description="Basic and acidic residues" evidence="1">
    <location>
        <begin position="354"/>
        <end position="363"/>
    </location>
</feature>
<dbReference type="PANTHER" id="PTHR33223:SF10">
    <property type="entry name" value="AMINOTRANSFERASE-LIKE PLANT MOBILE DOMAIN-CONTAINING PROTEIN"/>
    <property type="match status" value="1"/>
</dbReference>
<accession>A0A371EPT9</accession>
<feature type="compositionally biased region" description="Basic and acidic residues" evidence="1">
    <location>
        <begin position="470"/>
        <end position="482"/>
    </location>
</feature>
<dbReference type="InterPro" id="IPR005162">
    <property type="entry name" value="Retrotrans_gag_dom"/>
</dbReference>
<dbReference type="EMBL" id="QJKJ01012698">
    <property type="protein sequence ID" value="RDX68078.1"/>
    <property type="molecule type" value="Genomic_DNA"/>
</dbReference>
<dbReference type="Pfam" id="PF03732">
    <property type="entry name" value="Retrotrans_gag"/>
    <property type="match status" value="1"/>
</dbReference>
<dbReference type="OrthoDB" id="1166654at2759"/>
<dbReference type="AlphaFoldDB" id="A0A371EPT9"/>
<feature type="compositionally biased region" description="Basic and acidic residues" evidence="1">
    <location>
        <begin position="1"/>
        <end position="16"/>
    </location>
</feature>
<evidence type="ECO:0000313" key="3">
    <source>
        <dbReference type="EMBL" id="RDX68078.1"/>
    </source>
</evidence>
<comment type="caution">
    <text evidence="3">The sequence shown here is derived from an EMBL/GenBank/DDBJ whole genome shotgun (WGS) entry which is preliminary data.</text>
</comment>
<dbReference type="InterPro" id="IPR021109">
    <property type="entry name" value="Peptidase_aspartic_dom_sf"/>
</dbReference>
<feature type="non-terminal residue" evidence="3">
    <location>
        <position position="1"/>
    </location>
</feature>
<evidence type="ECO:0000256" key="1">
    <source>
        <dbReference type="SAM" id="MobiDB-lite"/>
    </source>
</evidence>
<keyword evidence="4" id="KW-1185">Reference proteome</keyword>
<evidence type="ECO:0000259" key="2">
    <source>
        <dbReference type="Pfam" id="PF03732"/>
    </source>
</evidence>
<feature type="domain" description="Retrotransposon gag" evidence="2">
    <location>
        <begin position="225"/>
        <end position="316"/>
    </location>
</feature>
<name>A0A371EPT9_MUCPR</name>
<proteinExistence type="predicted"/>
<dbReference type="PANTHER" id="PTHR33223">
    <property type="entry name" value="CCHC-TYPE DOMAIN-CONTAINING PROTEIN"/>
    <property type="match status" value="1"/>
</dbReference>
<organism evidence="3 4">
    <name type="scientific">Mucuna pruriens</name>
    <name type="common">Velvet bean</name>
    <name type="synonym">Dolichos pruriens</name>
    <dbReference type="NCBI Taxonomy" id="157652"/>
    <lineage>
        <taxon>Eukaryota</taxon>
        <taxon>Viridiplantae</taxon>
        <taxon>Streptophyta</taxon>
        <taxon>Embryophyta</taxon>
        <taxon>Tracheophyta</taxon>
        <taxon>Spermatophyta</taxon>
        <taxon>Magnoliopsida</taxon>
        <taxon>eudicotyledons</taxon>
        <taxon>Gunneridae</taxon>
        <taxon>Pentapetalae</taxon>
        <taxon>rosids</taxon>
        <taxon>fabids</taxon>
        <taxon>Fabales</taxon>
        <taxon>Fabaceae</taxon>
        <taxon>Papilionoideae</taxon>
        <taxon>50 kb inversion clade</taxon>
        <taxon>NPAAA clade</taxon>
        <taxon>indigoferoid/millettioid clade</taxon>
        <taxon>Phaseoleae</taxon>
        <taxon>Mucuna</taxon>
    </lineage>
</organism>